<evidence type="ECO:0000256" key="1">
    <source>
        <dbReference type="SAM" id="Phobius"/>
    </source>
</evidence>
<sequence>MTSPTADFAIQKVIVAAHSLLAKSTMATKDGVAVADMFRSRPVQSAMVSVVPLLLAVAQLANGFFNDMPLLVSISFAAVMVPFAVLLTQYQYAQFRRQYVERGF</sequence>
<dbReference type="GeneID" id="78822396"/>
<protein>
    <submittedName>
        <fullName evidence="2">Uncharacterized protein</fullName>
    </submittedName>
</protein>
<organism evidence="2 3">
    <name type="scientific">Halosimplex aquaticum</name>
    <dbReference type="NCBI Taxonomy" id="3026162"/>
    <lineage>
        <taxon>Archaea</taxon>
        <taxon>Methanobacteriati</taxon>
        <taxon>Methanobacteriota</taxon>
        <taxon>Stenosarchaea group</taxon>
        <taxon>Halobacteria</taxon>
        <taxon>Halobacteriales</taxon>
        <taxon>Haloarculaceae</taxon>
        <taxon>Halosimplex</taxon>
    </lineage>
</organism>
<keyword evidence="1" id="KW-1133">Transmembrane helix</keyword>
<dbReference type="Proteomes" id="UP001596432">
    <property type="component" value="Unassembled WGS sequence"/>
</dbReference>
<evidence type="ECO:0000313" key="2">
    <source>
        <dbReference type="EMBL" id="MFC7142062.1"/>
    </source>
</evidence>
<keyword evidence="1" id="KW-0812">Transmembrane</keyword>
<proteinExistence type="predicted"/>
<gene>
    <name evidence="2" type="ORF">ACFQMA_19780</name>
</gene>
<dbReference type="AlphaFoldDB" id="A0ABD5Y3Q1"/>
<feature type="transmembrane region" description="Helical" evidence="1">
    <location>
        <begin position="46"/>
        <end position="64"/>
    </location>
</feature>
<reference evidence="2 3" key="1">
    <citation type="journal article" date="2019" name="Int. J. Syst. Evol. Microbiol.">
        <title>The Global Catalogue of Microorganisms (GCM) 10K type strain sequencing project: providing services to taxonomists for standard genome sequencing and annotation.</title>
        <authorList>
            <consortium name="The Broad Institute Genomics Platform"/>
            <consortium name="The Broad Institute Genome Sequencing Center for Infectious Disease"/>
            <person name="Wu L."/>
            <person name="Ma J."/>
        </authorList>
    </citation>
    <scope>NUCLEOTIDE SEQUENCE [LARGE SCALE GENOMIC DNA]</scope>
    <source>
        <strain evidence="2 3">XZYJT29</strain>
    </source>
</reference>
<dbReference type="RefSeq" id="WP_274323136.1">
    <property type="nucleotide sequence ID" value="NZ_CP118158.1"/>
</dbReference>
<keyword evidence="3" id="KW-1185">Reference proteome</keyword>
<accession>A0ABD5Y3Q1</accession>
<name>A0ABD5Y3Q1_9EURY</name>
<feature type="transmembrane region" description="Helical" evidence="1">
    <location>
        <begin position="70"/>
        <end position="88"/>
    </location>
</feature>
<keyword evidence="1" id="KW-0472">Membrane</keyword>
<dbReference type="EMBL" id="JBHTAS010000001">
    <property type="protein sequence ID" value="MFC7142062.1"/>
    <property type="molecule type" value="Genomic_DNA"/>
</dbReference>
<evidence type="ECO:0000313" key="3">
    <source>
        <dbReference type="Proteomes" id="UP001596432"/>
    </source>
</evidence>
<comment type="caution">
    <text evidence="2">The sequence shown here is derived from an EMBL/GenBank/DDBJ whole genome shotgun (WGS) entry which is preliminary data.</text>
</comment>